<feature type="transmembrane region" description="Helical" evidence="8">
    <location>
        <begin position="456"/>
        <end position="481"/>
    </location>
</feature>
<keyword evidence="10" id="KW-1185">Reference proteome</keyword>
<evidence type="ECO:0000256" key="7">
    <source>
        <dbReference type="SAM" id="MobiDB-lite"/>
    </source>
</evidence>
<name>A0A9P1GVB7_9PEZI</name>
<comment type="caution">
    <text evidence="9">The sequence shown here is derived from an EMBL/GenBank/DDBJ whole genome shotgun (WGS) entry which is preliminary data.</text>
</comment>
<dbReference type="PANTHER" id="PTHR48086">
    <property type="entry name" value="SODIUM/PROLINE SYMPORTER-RELATED"/>
    <property type="match status" value="1"/>
</dbReference>
<dbReference type="InterPro" id="IPR050277">
    <property type="entry name" value="Sodium:Solute_Symporter"/>
</dbReference>
<comment type="subcellular location">
    <subcellularLocation>
        <location evidence="1">Membrane</location>
        <topology evidence="1">Multi-pass membrane protein</topology>
    </subcellularLocation>
</comment>
<evidence type="ECO:0000256" key="8">
    <source>
        <dbReference type="SAM" id="Phobius"/>
    </source>
</evidence>
<reference evidence="9" key="1">
    <citation type="submission" date="2022-11" db="EMBL/GenBank/DDBJ databases">
        <authorList>
            <person name="Scott C."/>
            <person name="Bruce N."/>
        </authorList>
    </citation>
    <scope>NUCLEOTIDE SEQUENCE</scope>
</reference>
<feature type="transmembrane region" description="Helical" evidence="8">
    <location>
        <begin position="12"/>
        <end position="29"/>
    </location>
</feature>
<evidence type="ECO:0000313" key="9">
    <source>
        <dbReference type="EMBL" id="CAI4210989.1"/>
    </source>
</evidence>
<feature type="transmembrane region" description="Helical" evidence="8">
    <location>
        <begin position="356"/>
        <end position="376"/>
    </location>
</feature>
<evidence type="ECO:0000256" key="6">
    <source>
        <dbReference type="ARBA" id="ARBA00023136"/>
    </source>
</evidence>
<dbReference type="EMBL" id="CALLCH030000001">
    <property type="protein sequence ID" value="CAI4210989.1"/>
    <property type="molecule type" value="Genomic_DNA"/>
</dbReference>
<dbReference type="GO" id="GO:0005886">
    <property type="term" value="C:plasma membrane"/>
    <property type="evidence" value="ECO:0007669"/>
    <property type="project" value="TreeGrafter"/>
</dbReference>
<evidence type="ECO:0000313" key="10">
    <source>
        <dbReference type="Proteomes" id="UP000838763"/>
    </source>
</evidence>
<comment type="similarity">
    <text evidence="2">Belongs to the sodium:solute symporter (SSF) (TC 2.A.21) family.</text>
</comment>
<keyword evidence="5 8" id="KW-1133">Transmembrane helix</keyword>
<feature type="region of interest" description="Disordered" evidence="7">
    <location>
        <begin position="501"/>
        <end position="530"/>
    </location>
</feature>
<evidence type="ECO:0000256" key="4">
    <source>
        <dbReference type="ARBA" id="ARBA00022692"/>
    </source>
</evidence>
<feature type="transmembrane region" description="Helical" evidence="8">
    <location>
        <begin position="229"/>
        <end position="253"/>
    </location>
</feature>
<gene>
    <name evidence="9" type="ORF">PPNO1_LOCUS785</name>
</gene>
<evidence type="ECO:0000256" key="5">
    <source>
        <dbReference type="ARBA" id="ARBA00022989"/>
    </source>
</evidence>
<feature type="transmembrane region" description="Helical" evidence="8">
    <location>
        <begin position="84"/>
        <end position="102"/>
    </location>
</feature>
<keyword evidence="6 8" id="KW-0472">Membrane</keyword>
<feature type="transmembrane region" description="Helical" evidence="8">
    <location>
        <begin position="123"/>
        <end position="143"/>
    </location>
</feature>
<sequence>MGQPSAAASNAIIYVTYGLFLILGTGIAWKMSKSKGTFLAGNGTQKALPLAFNFVAADQSVGVLGSAILFSYPELATIAGVQGLVIYALSSSLPLFAFAYLGPLIRKRCPEGFVLTEWTRQRYGIPCALFLSFMTLVTLFLYMVAELSAIGQVVGALTGLDGLPVMIVQCAITTIYTSLGGFKISFLTDVVQGVMVVCLIFIATITIGVKTEIDTSLIKPSGLLEPSTLGWQLLYILPICILTNDFFLSTLWLRTFASRTDKDLWIGVTVAVVIICIILTLVGCTGLIATWSGAFSGDPEDPNRSISFFLLLNQLPAWVVGIVLVMVVSLSTAAFDSIQSAMVSTASNDLFRNRLNIWYIRAMVVLIMIPTIVIALKAPSILQIYLISDLVSAAVIPVLVLGLSDRFFYWWRGFEVVVGGLGGIFTVFLFGTVYYGNAKEGGRLILIEQGLTSGDWAVFGAFVAAPVGGMLWAFAASFLRIGVQWILAKKRGTRFDALDKPVPAAESAPVSDSDPESDEALVSKKTGKFF</sequence>
<dbReference type="AlphaFoldDB" id="A0A9P1GVB7"/>
<dbReference type="PANTHER" id="PTHR48086:SF10">
    <property type="entry name" value="AGR155CP"/>
    <property type="match status" value="1"/>
</dbReference>
<dbReference type="GO" id="GO:0015606">
    <property type="term" value="F:spermidine transmembrane transporter activity"/>
    <property type="evidence" value="ECO:0007669"/>
    <property type="project" value="TreeGrafter"/>
</dbReference>
<evidence type="ECO:0008006" key="11">
    <source>
        <dbReference type="Google" id="ProtNLM"/>
    </source>
</evidence>
<dbReference type="Gene3D" id="1.20.1730.10">
    <property type="entry name" value="Sodium/glucose cotransporter"/>
    <property type="match status" value="1"/>
</dbReference>
<feature type="transmembrane region" description="Helical" evidence="8">
    <location>
        <begin position="265"/>
        <end position="295"/>
    </location>
</feature>
<dbReference type="InterPro" id="IPR038377">
    <property type="entry name" value="Na/Glc_symporter_sf"/>
</dbReference>
<feature type="transmembrane region" description="Helical" evidence="8">
    <location>
        <begin position="382"/>
        <end position="404"/>
    </location>
</feature>
<dbReference type="Proteomes" id="UP000838763">
    <property type="component" value="Unassembled WGS sequence"/>
</dbReference>
<protein>
    <recommendedName>
        <fullName evidence="11">Urea transporter</fullName>
    </recommendedName>
</protein>
<feature type="transmembrane region" description="Helical" evidence="8">
    <location>
        <begin position="416"/>
        <end position="436"/>
    </location>
</feature>
<proteinExistence type="inferred from homology"/>
<organism evidence="9 10">
    <name type="scientific">Parascedosporium putredinis</name>
    <dbReference type="NCBI Taxonomy" id="1442378"/>
    <lineage>
        <taxon>Eukaryota</taxon>
        <taxon>Fungi</taxon>
        <taxon>Dikarya</taxon>
        <taxon>Ascomycota</taxon>
        <taxon>Pezizomycotina</taxon>
        <taxon>Sordariomycetes</taxon>
        <taxon>Hypocreomycetidae</taxon>
        <taxon>Microascales</taxon>
        <taxon>Microascaceae</taxon>
        <taxon>Parascedosporium</taxon>
    </lineage>
</organism>
<evidence type="ECO:0000256" key="1">
    <source>
        <dbReference type="ARBA" id="ARBA00004141"/>
    </source>
</evidence>
<evidence type="ECO:0000256" key="2">
    <source>
        <dbReference type="ARBA" id="ARBA00006434"/>
    </source>
</evidence>
<dbReference type="PROSITE" id="PS50283">
    <property type="entry name" value="NA_SOLUT_SYMP_3"/>
    <property type="match status" value="1"/>
</dbReference>
<dbReference type="InterPro" id="IPR001734">
    <property type="entry name" value="Na/solute_symporter"/>
</dbReference>
<evidence type="ECO:0000256" key="3">
    <source>
        <dbReference type="ARBA" id="ARBA00022448"/>
    </source>
</evidence>
<accession>A0A9P1GVB7</accession>
<feature type="transmembrane region" description="Helical" evidence="8">
    <location>
        <begin position="315"/>
        <end position="335"/>
    </location>
</feature>
<keyword evidence="3" id="KW-0813">Transport</keyword>
<keyword evidence="4 8" id="KW-0812">Transmembrane</keyword>
<feature type="transmembrane region" description="Helical" evidence="8">
    <location>
        <begin position="184"/>
        <end position="209"/>
    </location>
</feature>
<dbReference type="OrthoDB" id="6132759at2759"/>